<dbReference type="SMART" id="SM00181">
    <property type="entry name" value="EGF"/>
    <property type="match status" value="4"/>
</dbReference>
<accession>A0ABN7SUT0</accession>
<evidence type="ECO:0000256" key="2">
    <source>
        <dbReference type="ARBA" id="ARBA00023180"/>
    </source>
</evidence>
<evidence type="ECO:0000256" key="4">
    <source>
        <dbReference type="SAM" id="SignalP"/>
    </source>
</evidence>
<feature type="region of interest" description="Disordered" evidence="3">
    <location>
        <begin position="2007"/>
        <end position="2029"/>
    </location>
</feature>
<dbReference type="PROSITE" id="PS51233">
    <property type="entry name" value="VWFD"/>
    <property type="match status" value="4"/>
</dbReference>
<keyword evidence="4" id="KW-0732">Signal</keyword>
<dbReference type="CDD" id="cd19941">
    <property type="entry name" value="TIL"/>
    <property type="match status" value="4"/>
</dbReference>
<dbReference type="InterPro" id="IPR001846">
    <property type="entry name" value="VWF_type-D"/>
</dbReference>
<name>A0ABN7SUT0_OIKDI</name>
<feature type="chain" id="PRO_5047085510" evidence="4">
    <location>
        <begin position="20"/>
        <end position="2334"/>
    </location>
</feature>
<evidence type="ECO:0000259" key="5">
    <source>
        <dbReference type="PROSITE" id="PS51233"/>
    </source>
</evidence>
<dbReference type="SUPFAM" id="SSF57567">
    <property type="entry name" value="Serine protease inhibitors"/>
    <property type="match status" value="1"/>
</dbReference>
<dbReference type="InterPro" id="IPR000742">
    <property type="entry name" value="EGF"/>
</dbReference>
<organism evidence="6 7">
    <name type="scientific">Oikopleura dioica</name>
    <name type="common">Tunicate</name>
    <dbReference type="NCBI Taxonomy" id="34765"/>
    <lineage>
        <taxon>Eukaryota</taxon>
        <taxon>Metazoa</taxon>
        <taxon>Chordata</taxon>
        <taxon>Tunicata</taxon>
        <taxon>Appendicularia</taxon>
        <taxon>Copelata</taxon>
        <taxon>Oikopleuridae</taxon>
        <taxon>Oikopleura</taxon>
    </lineage>
</organism>
<feature type="domain" description="VWFD" evidence="5">
    <location>
        <begin position="599"/>
        <end position="809"/>
    </location>
</feature>
<keyword evidence="1" id="KW-1015">Disulfide bond</keyword>
<evidence type="ECO:0000256" key="3">
    <source>
        <dbReference type="SAM" id="MobiDB-lite"/>
    </source>
</evidence>
<keyword evidence="2" id="KW-0325">Glycoprotein</keyword>
<dbReference type="Proteomes" id="UP001158576">
    <property type="component" value="Chromosome 1"/>
</dbReference>
<feature type="domain" description="VWFD" evidence="5">
    <location>
        <begin position="185"/>
        <end position="404"/>
    </location>
</feature>
<dbReference type="SMART" id="SM00216">
    <property type="entry name" value="VWD"/>
    <property type="match status" value="4"/>
</dbReference>
<dbReference type="InterPro" id="IPR036084">
    <property type="entry name" value="Ser_inhib-like_sf"/>
</dbReference>
<feature type="signal peptide" evidence="4">
    <location>
        <begin position="1"/>
        <end position="19"/>
    </location>
</feature>
<dbReference type="InterPro" id="IPR050780">
    <property type="entry name" value="Mucin_vWF_Thrombospondin_sf"/>
</dbReference>
<evidence type="ECO:0000313" key="6">
    <source>
        <dbReference type="EMBL" id="CAG5108082.1"/>
    </source>
</evidence>
<reference evidence="6 7" key="1">
    <citation type="submission" date="2021-04" db="EMBL/GenBank/DDBJ databases">
        <authorList>
            <person name="Bliznina A."/>
        </authorList>
    </citation>
    <scope>NUCLEOTIDE SEQUENCE [LARGE SCALE GENOMIC DNA]</scope>
</reference>
<evidence type="ECO:0000256" key="1">
    <source>
        <dbReference type="ARBA" id="ARBA00023157"/>
    </source>
</evidence>
<sequence length="2334" mass="260276">MRLLSRLLLQGLILEQVFATSEPPCKVSSIPEGLNPSGGRFEWKCTKIKNGKRKCKPKCVGDAGKKQTYTIACVNKNNSNTWTVFRGSAPSCTATVVKCLADAIPSRFKPAGAHTFVCKRHNVGSSCKVKCLNGGDSGDFVVRCKNKKNIWTIRKGITVPTCSETTTVQPTTEPSQPTCIPDEFKWCIAWGDPHFTTFDGEFHHLQPQCEYVMAKVDAAEYSNMPAFKIIGDFAPLEPGSSLTYTQGFTFEFPGQDQSPDEVPRYVISVEREDLRDQSGTSGIRRSTLEDRLTGNSYDSSFLVDDFDLTITPTTVEIETWFDVYIKYTAWGAADVRNLKLEIKVPDCYAHNIDGLCGNFDGQQYVEFTPGTSGSLTNDIDNWQTTQENLYEWAEQFELPDEQCHHIFGLNCAVDINHAITACIALDPDNTDSVFAPCNGDKSNAFLSCVTEKCDQSDECPAFASFAKECINDLGPEERGPVCDWATGLGCSTACGANAVFEGCADTCAARRTCRNRHQTDIERCDANTEIDSMCVCQPGFILDGDDCIPEENCGCTENGYYYSLGSTFQKPVYNPEENCECTTSGIVCTPIPCDQMERGSCKVHSDPWITTFDNTKYAFHGSCRYNLVRAEDTEDRAGFSIEISNRGSSRWEDTSGRSGTVVDQIWLEAHSSNYVFGDQKRYYFHFNNRDNSAYYSNTELDITLFDRLTGQTYFNADFSNDDVSLKITFQNSVATGFDLHFHWNGLQVKFKAWYWWMDVYVPGCYKESVSGLCGDWDGNGDVSLAQDYENNPDEFGERFLTSRISDECSHGRFFEPCEDLTPAEFTSAIRRCDSLEDGTAQAEVFKTCNFVSDKQGYYDICLWNSCLDLACGSIQSFAHDCLLRKTEGTADFYEICNWPQVTSCSQECSGGQIFKGCTNACKEERTCDDVVNGISDADRCGSERSIDPMCGCPDGQVMHNGECINEDACPRDCISTGTSYCEAAGDPHYDMFDGDTHHFQGACKYSFVKSAGDDEFSNMPAFSVDVDQRRCGEDYRAVSCIRGMTFEFPGKNQLRSETPRYFLTIDGFSFVFEDRLNGQSYENGFTNDDVRFEKIGNSARVTTWFGAKANYLPHDGGSVWGTYATVRVTLPDCYMNHVDGLCGNWNGVPFDQFHESHEIWRSESWRAHQKDLVEWANDFAEPDPRCREVHDFECDDIGEVTDLCAELDKNIPGGVFHECTAPKDAAHMSCMIDTCISRDARCNTLQNYARQCLSTIPSNLQAHICSWAAETDCELECGENSSYLGCANTCDAQRTCRNRHLSSEERCGSSINNIESMCVCDPGYILDDEGCVLEENCGCTWDFNNQYYARGQSFSNNDESCECTADGIVCAPIPCGSRPTAYCKSHNDPYIYTFDHYEYFFHGNCRYNLASAPDTPELPGFNVNSKNRKLYSSTTATVTDQLWFDFHGIDYVFGDPKPYTLFIKNMDTSGYSQNAHFEITLTDHRTGQNILDAVPSGNLIAWFGLESSPSSFKTSDYEITVTRTHWYSSYYYHTVEIRIANGISVKFSGKYWSAYVNVNSCYKNIMTGLCGNYNDNNSDERLLSTEYDDDSQTVGDRFQTDSDDTCTHGELLKPCEDLLEESGQVAYDAAEDRCEIVSPYSNQNFFNGCEFLGSRLPTYEACLFHSCLDPELHCGIIEDYASQCLTKKIAGSADYQRICDWASVTGCAQECPQIESGLGESPIRAEDPFKISLDVYCSGEPSDAMTGMASFSRKDGSFDNHYYFGVGGVTDYPNLFFWMENPDFEEGTGWELISDEGSQWWIAGRNPTYVFPCTAGTWNSVILTQEYQESDNKWVKTLTIERLSKKEITAQVFKGCTNACFEQQTCEDVARGISKETRCAATANRVEGMCGCPDGFLFEDGVCVLESSCGCINNDGSYVELGTVEGRCTCTSTGYECAPESCPCEEFDSCIDFICEDAQSFFVPEDGVIGEFTATRNFELSYEFNCGAIEASSTYIGPHIYATGEFPRSFNEADDPTKPTEKGKKKREARSAGSVQFWYVSWTNANGEDSPITSVGFNGGTTSSGYAFFYNLGYCDGETFNTMKYTQNFDEEAGTYTQNFYFNGELKETKVYPENEFTPYEGDLTVSLLARGSDSWQRWPGTIKNFYIRETFPNRIVLVNNEPIAPAEDTMIATVTSSAYYTAEMEIFCASDSLPLDGGLFGYKSILHVTSGTDYGELGSRVFTVWRSSGSNLLYFANPIGKTRGAIAVTACDAGQYNHWKLVVRADDADVSISVAELFKDDVLIATRAGPKSDTIGDGEELQVWAGNGWPDFPGSGYGIGSTYLIKNVIFTRQ</sequence>
<dbReference type="PANTHER" id="PTHR11339">
    <property type="entry name" value="EXTRACELLULAR MATRIX GLYCOPROTEIN RELATED"/>
    <property type="match status" value="1"/>
</dbReference>
<keyword evidence="7" id="KW-1185">Reference proteome</keyword>
<proteinExistence type="predicted"/>
<evidence type="ECO:0000313" key="7">
    <source>
        <dbReference type="Proteomes" id="UP001158576"/>
    </source>
</evidence>
<feature type="domain" description="VWFD" evidence="5">
    <location>
        <begin position="979"/>
        <end position="1187"/>
    </location>
</feature>
<feature type="domain" description="VWFD" evidence="5">
    <location>
        <begin position="1381"/>
        <end position="1607"/>
    </location>
</feature>
<gene>
    <name evidence="6" type="ORF">OKIOD_LOCUS12390</name>
</gene>
<dbReference type="Pfam" id="PF00094">
    <property type="entry name" value="VWD"/>
    <property type="match status" value="4"/>
</dbReference>
<dbReference type="EMBL" id="OU015566">
    <property type="protein sequence ID" value="CAG5108082.1"/>
    <property type="molecule type" value="Genomic_DNA"/>
</dbReference>
<dbReference type="Gene3D" id="2.10.25.10">
    <property type="entry name" value="Laminin"/>
    <property type="match status" value="3"/>
</dbReference>
<protein>
    <submittedName>
        <fullName evidence="6">Oidioi.mRNA.OKI2018_I69.chr1.g3625.t1.cds</fullName>
    </submittedName>
</protein>